<dbReference type="AlphaFoldDB" id="A0A0R3QRF2"/>
<reference evidence="1 2" key="2">
    <citation type="submission" date="2018-11" db="EMBL/GenBank/DDBJ databases">
        <authorList>
            <consortium name="Pathogen Informatics"/>
        </authorList>
    </citation>
    <scope>NUCLEOTIDE SEQUENCE [LARGE SCALE GENOMIC DNA]</scope>
</reference>
<dbReference type="Proteomes" id="UP000280834">
    <property type="component" value="Unassembled WGS sequence"/>
</dbReference>
<keyword evidence="2" id="KW-1185">Reference proteome</keyword>
<name>A0A0R3QRF2_9BILA</name>
<gene>
    <name evidence="1" type="ORF">BTMF_LOCUS8338</name>
</gene>
<sequence length="52" mass="6067">MGLDAFFKIVLQQDLKVCLDVVKIRCKGMVSYYSYIIICIVEEIDQTTNYSR</sequence>
<proteinExistence type="predicted"/>
<evidence type="ECO:0000313" key="3">
    <source>
        <dbReference type="WBParaSite" id="BTMF_0001029601-mRNA-1"/>
    </source>
</evidence>
<evidence type="ECO:0000313" key="2">
    <source>
        <dbReference type="Proteomes" id="UP000280834"/>
    </source>
</evidence>
<dbReference type="WBParaSite" id="BTMF_0001029601-mRNA-1">
    <property type="protein sequence ID" value="BTMF_0001029601-mRNA-1"/>
    <property type="gene ID" value="BTMF_0001029601"/>
</dbReference>
<protein>
    <submittedName>
        <fullName evidence="1 3">Uncharacterized protein</fullName>
    </submittedName>
</protein>
<evidence type="ECO:0000313" key="1">
    <source>
        <dbReference type="EMBL" id="VDO27817.1"/>
    </source>
</evidence>
<dbReference type="EMBL" id="UZAG01016354">
    <property type="protein sequence ID" value="VDO27817.1"/>
    <property type="molecule type" value="Genomic_DNA"/>
</dbReference>
<organism evidence="3">
    <name type="scientific">Brugia timori</name>
    <dbReference type="NCBI Taxonomy" id="42155"/>
    <lineage>
        <taxon>Eukaryota</taxon>
        <taxon>Metazoa</taxon>
        <taxon>Ecdysozoa</taxon>
        <taxon>Nematoda</taxon>
        <taxon>Chromadorea</taxon>
        <taxon>Rhabditida</taxon>
        <taxon>Spirurina</taxon>
        <taxon>Spiruromorpha</taxon>
        <taxon>Filarioidea</taxon>
        <taxon>Onchocercidae</taxon>
        <taxon>Brugia</taxon>
    </lineage>
</organism>
<accession>A0A0R3QRF2</accession>
<reference evidence="3" key="1">
    <citation type="submission" date="2017-02" db="UniProtKB">
        <authorList>
            <consortium name="WormBaseParasite"/>
        </authorList>
    </citation>
    <scope>IDENTIFICATION</scope>
</reference>